<dbReference type="OrthoDB" id="5323771at2"/>
<proteinExistence type="predicted"/>
<feature type="transmembrane region" description="Helical" evidence="1">
    <location>
        <begin position="418"/>
        <end position="439"/>
    </location>
</feature>
<feature type="transmembrane region" description="Helical" evidence="1">
    <location>
        <begin position="210"/>
        <end position="227"/>
    </location>
</feature>
<gene>
    <name evidence="2" type="ORF">DIS18_07995</name>
</gene>
<feature type="transmembrane region" description="Helical" evidence="1">
    <location>
        <begin position="232"/>
        <end position="247"/>
    </location>
</feature>
<keyword evidence="1" id="KW-0812">Transmembrane</keyword>
<keyword evidence="3" id="KW-1185">Reference proteome</keyword>
<comment type="caution">
    <text evidence="2">The sequence shown here is derived from an EMBL/GenBank/DDBJ whole genome shotgun (WGS) entry which is preliminary data.</text>
</comment>
<keyword evidence="1" id="KW-0472">Membrane</keyword>
<feature type="transmembrane region" description="Helical" evidence="1">
    <location>
        <begin position="187"/>
        <end position="204"/>
    </location>
</feature>
<reference evidence="2 3" key="1">
    <citation type="submission" date="2018-05" db="EMBL/GenBank/DDBJ databases">
        <title>Algibacter marinivivus sp. nov., isolated from sample around a algae.</title>
        <authorList>
            <person name="Zhong X."/>
        </authorList>
    </citation>
    <scope>NUCLEOTIDE SEQUENCE [LARGE SCALE GENOMIC DNA]</scope>
    <source>
        <strain evidence="2 3">ZY111</strain>
    </source>
</reference>
<feature type="transmembrane region" description="Helical" evidence="1">
    <location>
        <begin position="445"/>
        <end position="462"/>
    </location>
</feature>
<evidence type="ECO:0000256" key="1">
    <source>
        <dbReference type="SAM" id="Phobius"/>
    </source>
</evidence>
<feature type="transmembrane region" description="Helical" evidence="1">
    <location>
        <begin position="389"/>
        <end position="411"/>
    </location>
</feature>
<evidence type="ECO:0000313" key="2">
    <source>
        <dbReference type="EMBL" id="PWH84455.1"/>
    </source>
</evidence>
<evidence type="ECO:0008006" key="4">
    <source>
        <dbReference type="Google" id="ProtNLM"/>
    </source>
</evidence>
<feature type="transmembrane region" description="Helical" evidence="1">
    <location>
        <begin position="281"/>
        <end position="299"/>
    </location>
</feature>
<dbReference type="RefSeq" id="WP_109352458.1">
    <property type="nucleotide sequence ID" value="NZ_QFRI01000001.1"/>
</dbReference>
<feature type="transmembrane region" description="Helical" evidence="1">
    <location>
        <begin position="159"/>
        <end position="175"/>
    </location>
</feature>
<reference evidence="3" key="2">
    <citation type="submission" date="2018-05" db="EMBL/GenBank/DDBJ databases">
        <title>Algibacter marinivivus sp. nov., isolated from sample around a algae.</title>
        <authorList>
            <person name="Lu D."/>
        </authorList>
    </citation>
    <scope>NUCLEOTIDE SEQUENCE [LARGE SCALE GENOMIC DNA]</scope>
    <source>
        <strain evidence="3">ZY111</strain>
    </source>
</reference>
<feature type="transmembrane region" description="Helical" evidence="1">
    <location>
        <begin position="12"/>
        <end position="36"/>
    </location>
</feature>
<evidence type="ECO:0000313" key="3">
    <source>
        <dbReference type="Proteomes" id="UP000245375"/>
    </source>
</evidence>
<feature type="transmembrane region" description="Helical" evidence="1">
    <location>
        <begin position="42"/>
        <end position="62"/>
    </location>
</feature>
<keyword evidence="1" id="KW-1133">Transmembrane helix</keyword>
<dbReference type="Proteomes" id="UP000245375">
    <property type="component" value="Unassembled WGS sequence"/>
</dbReference>
<sequence length="571" mass="65763">MNKEYEYSFGYKVTLSCCLILLLTICLNHLLVLLSFIIGHYFLPWACPLSIILAVIVLFILGKKYEIDKRTVKVSVVLSFFLIVLSLLVSALFWDLSWDGQWYHQSAIYNLAEGWNPFSEPIRKFNRSNDLSIIHFPKGSWYMAASIYSTFGFIEAGKALNFIILIVASLFFYIVSRKFRLSKRNSFIVSSLIILNPVVWSEIVTYLVDGLLFLYLSIYIAALFSVIRKYDFLHLLIGIMAIVGLLNVKFTGIVFLVVFSGFGFIYVLLKNKALIFKYIGFHTLAIALGLIVFGFNPYVSNLQKRGNPLYPILGSKGYPSQLEQGKDGNEKHETPLNMKGKSLPFRFFYAHFGKPGNAPYDNQDNAELAIPFISSISSWRAYRFHETRIAGFGPFFSGILILSILYLFYLLRHNKSKRLLVLIAYSAIISSLLISKHFWWARFAPQIWLIPIVPMFIGLYSFKKKRIFNYGLISLTVANALIVLFIHMHWEALATLKVKEELSLIKKEKKSIQISPRWFKRSIKERLLIYGIDHDIISYKEMKNIEDKKYFSNVPMGYPGAIPYIETDKTE</sequence>
<feature type="transmembrane region" description="Helical" evidence="1">
    <location>
        <begin position="253"/>
        <end position="269"/>
    </location>
</feature>
<organism evidence="2 3">
    <name type="scientific">Algibacter marinivivus</name>
    <dbReference type="NCBI Taxonomy" id="2100723"/>
    <lineage>
        <taxon>Bacteria</taxon>
        <taxon>Pseudomonadati</taxon>
        <taxon>Bacteroidota</taxon>
        <taxon>Flavobacteriia</taxon>
        <taxon>Flavobacteriales</taxon>
        <taxon>Flavobacteriaceae</taxon>
        <taxon>Algibacter</taxon>
    </lineage>
</organism>
<feature type="transmembrane region" description="Helical" evidence="1">
    <location>
        <begin position="469"/>
        <end position="490"/>
    </location>
</feature>
<protein>
    <recommendedName>
        <fullName evidence="4">Dolichyl-phosphate-mannose-protein mannosyltransferase</fullName>
    </recommendedName>
</protein>
<feature type="transmembrane region" description="Helical" evidence="1">
    <location>
        <begin position="74"/>
        <end position="94"/>
    </location>
</feature>
<dbReference type="AlphaFoldDB" id="A0A2U2X9H0"/>
<reference evidence="3" key="3">
    <citation type="submission" date="2018-05" db="EMBL/GenBank/DDBJ databases">
        <authorList>
            <person name="Lu D."/>
        </authorList>
    </citation>
    <scope>NUCLEOTIDE SEQUENCE [LARGE SCALE GENOMIC DNA]</scope>
    <source>
        <strain evidence="3">ZY111</strain>
    </source>
</reference>
<name>A0A2U2X9H0_9FLAO</name>
<accession>A0A2U2X9H0</accession>
<dbReference type="EMBL" id="QFRI01000001">
    <property type="protein sequence ID" value="PWH84455.1"/>
    <property type="molecule type" value="Genomic_DNA"/>
</dbReference>